<gene>
    <name evidence="1" type="ORF">H4R21_005297</name>
</gene>
<organism evidence="1 2">
    <name type="scientific">Coemansia helicoidea</name>
    <dbReference type="NCBI Taxonomy" id="1286919"/>
    <lineage>
        <taxon>Eukaryota</taxon>
        <taxon>Fungi</taxon>
        <taxon>Fungi incertae sedis</taxon>
        <taxon>Zoopagomycota</taxon>
        <taxon>Kickxellomycotina</taxon>
        <taxon>Kickxellomycetes</taxon>
        <taxon>Kickxellales</taxon>
        <taxon>Kickxellaceae</taxon>
        <taxon>Coemansia</taxon>
    </lineage>
</organism>
<dbReference type="EMBL" id="JANBUN010002327">
    <property type="protein sequence ID" value="KAJ2794949.1"/>
    <property type="molecule type" value="Genomic_DNA"/>
</dbReference>
<proteinExistence type="predicted"/>
<sequence>MPELPDVERARRLLDARCVGRKITWVQAADDHIVFGGRSSGDIERHLRGCAVVGSGRRGKQFWLALAGGRALLLHFGMTGEIHVRGEATSHYRKIEAAVGDEWPPRYTKLELRFGEDLAVAYTDPRRLGRIHAIDGDAADSPQVAKLGFDPVLDPPTPADFAQAVTRRRTPIKALLLNQAFSAGVGNWIADEVLFQSGIHPEHVAAALSRDQTDTLLAQLKHVCTVAVDVNAESERFPRDWLFHYRWAKGKRATPLLPDGRQIAFVTVGGRTSAYVPNVQALLGAAAAETGDAEVDDAKPGDAGASDADAPPRRKRRRR</sequence>
<name>A0ACC1KTC5_9FUNG</name>
<keyword evidence="2" id="KW-1185">Reference proteome</keyword>
<evidence type="ECO:0000313" key="1">
    <source>
        <dbReference type="EMBL" id="KAJ2794949.1"/>
    </source>
</evidence>
<reference evidence="1" key="1">
    <citation type="submission" date="2022-07" db="EMBL/GenBank/DDBJ databases">
        <title>Phylogenomic reconstructions and comparative analyses of Kickxellomycotina fungi.</title>
        <authorList>
            <person name="Reynolds N.K."/>
            <person name="Stajich J.E."/>
            <person name="Barry K."/>
            <person name="Grigoriev I.V."/>
            <person name="Crous P."/>
            <person name="Smith M.E."/>
        </authorList>
    </citation>
    <scope>NUCLEOTIDE SEQUENCE</scope>
    <source>
        <strain evidence="1">BCRC 34780</strain>
    </source>
</reference>
<dbReference type="Proteomes" id="UP001140087">
    <property type="component" value="Unassembled WGS sequence"/>
</dbReference>
<comment type="caution">
    <text evidence="1">The sequence shown here is derived from an EMBL/GenBank/DDBJ whole genome shotgun (WGS) entry which is preliminary data.</text>
</comment>
<accession>A0ACC1KTC5</accession>
<evidence type="ECO:0000313" key="2">
    <source>
        <dbReference type="Proteomes" id="UP001140087"/>
    </source>
</evidence>
<protein>
    <submittedName>
        <fullName evidence="1">Uncharacterized protein</fullName>
    </submittedName>
</protein>